<dbReference type="InterPro" id="IPR017853">
    <property type="entry name" value="GH"/>
</dbReference>
<keyword evidence="2" id="KW-0812">Transmembrane</keyword>
<evidence type="ECO:0000256" key="2">
    <source>
        <dbReference type="SAM" id="Phobius"/>
    </source>
</evidence>
<accession>R7TRG3</accession>
<protein>
    <recommendedName>
        <fullName evidence="3">Glycosyl hydrolase family 13 catalytic domain-containing protein</fullName>
    </recommendedName>
</protein>
<evidence type="ECO:0000256" key="1">
    <source>
        <dbReference type="SAM" id="MobiDB-lite"/>
    </source>
</evidence>
<reference evidence="6" key="1">
    <citation type="submission" date="2012-12" db="EMBL/GenBank/DDBJ databases">
        <authorList>
            <person name="Hellsten U."/>
            <person name="Grimwood J."/>
            <person name="Chapman J.A."/>
            <person name="Shapiro H."/>
            <person name="Aerts A."/>
            <person name="Otillar R.P."/>
            <person name="Terry A.Y."/>
            <person name="Boore J.L."/>
            <person name="Simakov O."/>
            <person name="Marletaz F."/>
            <person name="Cho S.-J."/>
            <person name="Edsinger-Gonzales E."/>
            <person name="Havlak P."/>
            <person name="Kuo D.-H."/>
            <person name="Larsson T."/>
            <person name="Lv J."/>
            <person name="Arendt D."/>
            <person name="Savage R."/>
            <person name="Osoegawa K."/>
            <person name="de Jong P."/>
            <person name="Lindberg D.R."/>
            <person name="Seaver E.C."/>
            <person name="Weisblat D.A."/>
            <person name="Putnam N.H."/>
            <person name="Grigoriev I.V."/>
            <person name="Rokhsar D.S."/>
        </authorList>
    </citation>
    <scope>NUCLEOTIDE SEQUENCE</scope>
    <source>
        <strain evidence="6">I ESC-2004</strain>
    </source>
</reference>
<dbReference type="AlphaFoldDB" id="R7TRG3"/>
<evidence type="ECO:0000313" key="6">
    <source>
        <dbReference type="Proteomes" id="UP000014760"/>
    </source>
</evidence>
<evidence type="ECO:0000313" key="5">
    <source>
        <dbReference type="EnsemblMetazoa" id="CapteP214059"/>
    </source>
</evidence>
<dbReference type="PANTHER" id="PTHR10357:SF225">
    <property type="entry name" value="MALTASE 1-LIKE PROTEIN"/>
    <property type="match status" value="1"/>
</dbReference>
<dbReference type="Proteomes" id="UP000014760">
    <property type="component" value="Unassembled WGS sequence"/>
</dbReference>
<reference evidence="4 6" key="2">
    <citation type="journal article" date="2013" name="Nature">
        <title>Insights into bilaterian evolution from three spiralian genomes.</title>
        <authorList>
            <person name="Simakov O."/>
            <person name="Marletaz F."/>
            <person name="Cho S.J."/>
            <person name="Edsinger-Gonzales E."/>
            <person name="Havlak P."/>
            <person name="Hellsten U."/>
            <person name="Kuo D.H."/>
            <person name="Larsson T."/>
            <person name="Lv J."/>
            <person name="Arendt D."/>
            <person name="Savage R."/>
            <person name="Osoegawa K."/>
            <person name="de Jong P."/>
            <person name="Grimwood J."/>
            <person name="Chapman J.A."/>
            <person name="Shapiro H."/>
            <person name="Aerts A."/>
            <person name="Otillar R.P."/>
            <person name="Terry A.Y."/>
            <person name="Boore J.L."/>
            <person name="Grigoriev I.V."/>
            <person name="Lindberg D.R."/>
            <person name="Seaver E.C."/>
            <person name="Weisblat D.A."/>
            <person name="Putnam N.H."/>
            <person name="Rokhsar D.S."/>
        </authorList>
    </citation>
    <scope>NUCLEOTIDE SEQUENCE</scope>
    <source>
        <strain evidence="4 6">I ESC-2004</strain>
    </source>
</reference>
<evidence type="ECO:0000259" key="3">
    <source>
        <dbReference type="SMART" id="SM00642"/>
    </source>
</evidence>
<feature type="domain" description="Glycosyl hydrolase family 13 catalytic" evidence="3">
    <location>
        <begin position="197"/>
        <end position="573"/>
    </location>
</feature>
<dbReference type="EMBL" id="AMQN01000300">
    <property type="status" value="NOT_ANNOTATED_CDS"/>
    <property type="molecule type" value="Genomic_DNA"/>
</dbReference>
<dbReference type="HOGENOM" id="CLU_408403_0_0_1"/>
<reference evidence="5" key="3">
    <citation type="submission" date="2015-06" db="UniProtKB">
        <authorList>
            <consortium name="EnsemblMetazoa"/>
        </authorList>
    </citation>
    <scope>IDENTIFICATION</scope>
</reference>
<organism evidence="4">
    <name type="scientific">Capitella teleta</name>
    <name type="common">Polychaete worm</name>
    <dbReference type="NCBI Taxonomy" id="283909"/>
    <lineage>
        <taxon>Eukaryota</taxon>
        <taxon>Metazoa</taxon>
        <taxon>Spiralia</taxon>
        <taxon>Lophotrochozoa</taxon>
        <taxon>Annelida</taxon>
        <taxon>Polychaeta</taxon>
        <taxon>Sedentaria</taxon>
        <taxon>Scolecida</taxon>
        <taxon>Capitellidae</taxon>
        <taxon>Capitella</taxon>
    </lineage>
</organism>
<dbReference type="EMBL" id="KB309537">
    <property type="protein sequence ID" value="ELT94086.1"/>
    <property type="molecule type" value="Genomic_DNA"/>
</dbReference>
<sequence>MSGPRYYSQNYNPSAQPRKQYQYDPGQYDAPSVHSKSPSKAAPATSAQATSSARNSAVSKPLSIRDIDLNASQYSIGSNASTMRLGGVDYPVGSRIGSSGLFIIGAPNEPKDSNSNPNRSMPSIAGSHGALVQKRMGYVSQGYGFEDWNWPMIRFSLFILLIALILALLATSIGLSVRQTDKCSFGFEWWQGPAVYQVPVGLFRDYGTDLYGDLEGLDYSMPYIQQMGVKIVMLSHFMPSIIPFWDQYTSFQGVDSRLGSQEQMRDVLSKFKDSGINVILELDVSYTSVSHQWFDESKRTSVRSGDKFEDFYTWRYQPDPSMNAGGGWLYDSVRNQYYLVNDNQYPLVNYSNPKVVEEMASDLEYWLRMGVDGFFIKDAAQMHTRSTGSTAVILGDWREKLDGYSSEQRKIIVLNADYLKSIEETSPSSHRVILDLVDLVHIPLSLKTTNLTVQLSTQVEAGLQWQRNPEDPWVMWTVPSMKKLERVHLAAVQLLLLTIPGTPCLVAGQEVERVSVCLKEKNILLTFQFFLQFLLEETKPKTLRWSADNQPYNLGSITSVEYLEYLNDIISLRNTEYALRKDHEDVGLNDKKFNINFLFVDVYNILFERYYGRSDAFYFAGNLGDRNFDHDWSRFAPYGDVVASSQDGRGNDRVELKHITMSPGEAIVLRVKK</sequence>
<feature type="transmembrane region" description="Helical" evidence="2">
    <location>
        <begin position="155"/>
        <end position="175"/>
    </location>
</feature>
<dbReference type="OrthoDB" id="1740265at2759"/>
<dbReference type="Gene3D" id="3.20.20.80">
    <property type="entry name" value="Glycosidases"/>
    <property type="match status" value="2"/>
</dbReference>
<dbReference type="EnsemblMetazoa" id="CapteT214059">
    <property type="protein sequence ID" value="CapteP214059"/>
    <property type="gene ID" value="CapteG214059"/>
</dbReference>
<dbReference type="SMART" id="SM00642">
    <property type="entry name" value="Aamy"/>
    <property type="match status" value="1"/>
</dbReference>
<keyword evidence="2" id="KW-1133">Transmembrane helix</keyword>
<dbReference type="InterPro" id="IPR006047">
    <property type="entry name" value="GH13_cat_dom"/>
</dbReference>
<proteinExistence type="predicted"/>
<keyword evidence="2" id="KW-0472">Membrane</keyword>
<dbReference type="Pfam" id="PF00128">
    <property type="entry name" value="Alpha-amylase"/>
    <property type="match status" value="1"/>
</dbReference>
<dbReference type="PANTHER" id="PTHR10357">
    <property type="entry name" value="ALPHA-AMYLASE FAMILY MEMBER"/>
    <property type="match status" value="1"/>
</dbReference>
<feature type="compositionally biased region" description="Low complexity" evidence="1">
    <location>
        <begin position="30"/>
        <end position="57"/>
    </location>
</feature>
<feature type="compositionally biased region" description="Polar residues" evidence="1">
    <location>
        <begin position="7"/>
        <end position="19"/>
    </location>
</feature>
<gene>
    <name evidence="4" type="ORF">CAPTEDRAFT_214059</name>
</gene>
<name>R7TRG3_CAPTE</name>
<dbReference type="OMA" id="NKVNYHH"/>
<feature type="region of interest" description="Disordered" evidence="1">
    <location>
        <begin position="1"/>
        <end position="57"/>
    </location>
</feature>
<dbReference type="SUPFAM" id="SSF51445">
    <property type="entry name" value="(Trans)glycosidases"/>
    <property type="match status" value="1"/>
</dbReference>
<dbReference type="STRING" id="283909.R7TRG3"/>
<keyword evidence="6" id="KW-1185">Reference proteome</keyword>
<dbReference type="GO" id="GO:0005975">
    <property type="term" value="P:carbohydrate metabolic process"/>
    <property type="evidence" value="ECO:0007669"/>
    <property type="project" value="InterPro"/>
</dbReference>
<evidence type="ECO:0000313" key="4">
    <source>
        <dbReference type="EMBL" id="ELT94086.1"/>
    </source>
</evidence>